<evidence type="ECO:0000313" key="3">
    <source>
        <dbReference type="Proteomes" id="UP000265520"/>
    </source>
</evidence>
<evidence type="ECO:0000256" key="1">
    <source>
        <dbReference type="SAM" id="MobiDB-lite"/>
    </source>
</evidence>
<evidence type="ECO:0000313" key="2">
    <source>
        <dbReference type="EMBL" id="MCI93755.1"/>
    </source>
</evidence>
<comment type="caution">
    <text evidence="2">The sequence shown here is derived from an EMBL/GenBank/DDBJ whole genome shotgun (WGS) entry which is preliminary data.</text>
</comment>
<proteinExistence type="predicted"/>
<organism evidence="2 3">
    <name type="scientific">Trifolium medium</name>
    <dbReference type="NCBI Taxonomy" id="97028"/>
    <lineage>
        <taxon>Eukaryota</taxon>
        <taxon>Viridiplantae</taxon>
        <taxon>Streptophyta</taxon>
        <taxon>Embryophyta</taxon>
        <taxon>Tracheophyta</taxon>
        <taxon>Spermatophyta</taxon>
        <taxon>Magnoliopsida</taxon>
        <taxon>eudicotyledons</taxon>
        <taxon>Gunneridae</taxon>
        <taxon>Pentapetalae</taxon>
        <taxon>rosids</taxon>
        <taxon>fabids</taxon>
        <taxon>Fabales</taxon>
        <taxon>Fabaceae</taxon>
        <taxon>Papilionoideae</taxon>
        <taxon>50 kb inversion clade</taxon>
        <taxon>NPAAA clade</taxon>
        <taxon>Hologalegina</taxon>
        <taxon>IRL clade</taxon>
        <taxon>Trifolieae</taxon>
        <taxon>Trifolium</taxon>
    </lineage>
</organism>
<keyword evidence="3" id="KW-1185">Reference proteome</keyword>
<dbReference type="Proteomes" id="UP000265520">
    <property type="component" value="Unassembled WGS sequence"/>
</dbReference>
<feature type="compositionally biased region" description="Polar residues" evidence="1">
    <location>
        <begin position="1"/>
        <end position="16"/>
    </location>
</feature>
<feature type="non-terminal residue" evidence="2">
    <location>
        <position position="1"/>
    </location>
</feature>
<dbReference type="AlphaFoldDB" id="A0A392W4B1"/>
<sequence>SESWRASGETRQNLSLNLARRSETQRALSPSEKLHFRLASSTLA</sequence>
<reference evidence="2 3" key="1">
    <citation type="journal article" date="2018" name="Front. Plant Sci.">
        <title>Red Clover (Trifolium pratense) and Zigzag Clover (T. medium) - A Picture of Genomic Similarities and Differences.</title>
        <authorList>
            <person name="Dluhosova J."/>
            <person name="Istvanek J."/>
            <person name="Nedelnik J."/>
            <person name="Repkova J."/>
        </authorList>
    </citation>
    <scope>NUCLEOTIDE SEQUENCE [LARGE SCALE GENOMIC DNA]</scope>
    <source>
        <strain evidence="3">cv. 10/8</strain>
        <tissue evidence="2">Leaf</tissue>
    </source>
</reference>
<name>A0A392W4B1_9FABA</name>
<protein>
    <submittedName>
        <fullName evidence="2">Uncharacterized protein</fullName>
    </submittedName>
</protein>
<feature type="region of interest" description="Disordered" evidence="1">
    <location>
        <begin position="1"/>
        <end position="32"/>
    </location>
</feature>
<accession>A0A392W4B1</accession>
<dbReference type="EMBL" id="LXQA011337733">
    <property type="protein sequence ID" value="MCI93755.1"/>
    <property type="molecule type" value="Genomic_DNA"/>
</dbReference>